<reference evidence="3" key="1">
    <citation type="submission" date="2016-10" db="EMBL/GenBank/DDBJ databases">
        <authorList>
            <person name="de Groot N.N."/>
        </authorList>
    </citation>
    <scope>NUCLEOTIDE SEQUENCE [LARGE SCALE GENOMIC DNA]</scope>
    <source>
        <strain evidence="3">10nlg</strain>
    </source>
</reference>
<proteinExistence type="predicted"/>
<keyword evidence="1" id="KW-1133">Transmembrane helix</keyword>
<keyword evidence="3" id="KW-1185">Reference proteome</keyword>
<evidence type="ECO:0000313" key="3">
    <source>
        <dbReference type="Proteomes" id="UP000199318"/>
    </source>
</evidence>
<evidence type="ECO:0000256" key="1">
    <source>
        <dbReference type="SAM" id="Phobius"/>
    </source>
</evidence>
<dbReference type="RefSeq" id="WP_177169728.1">
    <property type="nucleotide sequence ID" value="NZ_FOGV01000021.1"/>
</dbReference>
<keyword evidence="1" id="KW-0472">Membrane</keyword>
<feature type="transmembrane region" description="Helical" evidence="1">
    <location>
        <begin position="89"/>
        <end position="108"/>
    </location>
</feature>
<name>A0A1H9VIX4_9BACI</name>
<dbReference type="EMBL" id="FOGV01000021">
    <property type="protein sequence ID" value="SES21730.1"/>
    <property type="molecule type" value="Genomic_DNA"/>
</dbReference>
<comment type="caution">
    <text evidence="2">The sequence shown here is derived from an EMBL/GenBank/DDBJ whole genome shotgun (WGS) entry which is preliminary data.</text>
</comment>
<dbReference type="InterPro" id="IPR009943">
    <property type="entry name" value="DUF1475"/>
</dbReference>
<feature type="transmembrane region" description="Helical" evidence="1">
    <location>
        <begin position="54"/>
        <end position="77"/>
    </location>
</feature>
<dbReference type="STRING" id="1464123.SAMN05444126_12119"/>
<feature type="transmembrane region" description="Helical" evidence="1">
    <location>
        <begin position="21"/>
        <end position="42"/>
    </location>
</feature>
<dbReference type="AlphaFoldDB" id="A0A1H9VIX4"/>
<evidence type="ECO:0000313" key="2">
    <source>
        <dbReference type="EMBL" id="SES21730.1"/>
    </source>
</evidence>
<sequence>MLSAAVELEIFYRERVFQMKFAKAIAFLSVFAMTAAIGHGFINGDFAADGGELLANPWGIVSLVDLYVGFILFSVWIGFREQSKTAATVWIILMMTLGFFTASLYVLMKLYESKGDWLSFFLGAQKEVLLTGRGAQDHV</sequence>
<dbReference type="PANTHER" id="PTHR36318:SF3">
    <property type="entry name" value="OS06G0581300 PROTEIN"/>
    <property type="match status" value="1"/>
</dbReference>
<accession>A0A1H9VIX4</accession>
<gene>
    <name evidence="2" type="ORF">SAMN05444126_12119</name>
</gene>
<dbReference type="Proteomes" id="UP000199318">
    <property type="component" value="Unassembled WGS sequence"/>
</dbReference>
<dbReference type="Pfam" id="PF07343">
    <property type="entry name" value="DUF1475"/>
    <property type="match status" value="1"/>
</dbReference>
<organism evidence="2 3">
    <name type="scientific">Salisediminibacterium halotolerans</name>
    <dbReference type="NCBI Taxonomy" id="517425"/>
    <lineage>
        <taxon>Bacteria</taxon>
        <taxon>Bacillati</taxon>
        <taxon>Bacillota</taxon>
        <taxon>Bacilli</taxon>
        <taxon>Bacillales</taxon>
        <taxon>Bacillaceae</taxon>
        <taxon>Salisediminibacterium</taxon>
    </lineage>
</organism>
<keyword evidence="1" id="KW-0812">Transmembrane</keyword>
<protein>
    <recommendedName>
        <fullName evidence="4">DUF1475 domain-containing protein</fullName>
    </recommendedName>
</protein>
<evidence type="ECO:0008006" key="4">
    <source>
        <dbReference type="Google" id="ProtNLM"/>
    </source>
</evidence>
<dbReference type="PANTHER" id="PTHR36318">
    <property type="entry name" value="OS06G0581300 PROTEIN"/>
    <property type="match status" value="1"/>
</dbReference>